<dbReference type="AlphaFoldDB" id="B4CZZ6"/>
<evidence type="ECO:0000313" key="2">
    <source>
        <dbReference type="EMBL" id="EDY20310.1"/>
    </source>
</evidence>
<name>B4CZZ6_9BACT</name>
<protein>
    <submittedName>
        <fullName evidence="2">Uncharacterized protein</fullName>
    </submittedName>
</protein>
<reference evidence="2 3" key="1">
    <citation type="journal article" date="2011" name="J. Bacteriol.">
        <title>Genome sequence of Chthoniobacter flavus Ellin428, an aerobic heterotrophic soil bacterium.</title>
        <authorList>
            <person name="Kant R."/>
            <person name="van Passel M.W."/>
            <person name="Palva A."/>
            <person name="Lucas S."/>
            <person name="Lapidus A."/>
            <person name="Glavina Del Rio T."/>
            <person name="Dalin E."/>
            <person name="Tice H."/>
            <person name="Bruce D."/>
            <person name="Goodwin L."/>
            <person name="Pitluck S."/>
            <person name="Larimer F.W."/>
            <person name="Land M.L."/>
            <person name="Hauser L."/>
            <person name="Sangwan P."/>
            <person name="de Vos W.M."/>
            <person name="Janssen P.H."/>
            <person name="Smidt H."/>
        </authorList>
    </citation>
    <scope>NUCLEOTIDE SEQUENCE [LARGE SCALE GENOMIC DNA]</scope>
    <source>
        <strain evidence="2 3">Ellin428</strain>
    </source>
</reference>
<evidence type="ECO:0000256" key="1">
    <source>
        <dbReference type="SAM" id="Phobius"/>
    </source>
</evidence>
<dbReference type="InParanoid" id="B4CZZ6"/>
<dbReference type="STRING" id="497964.CfE428DRAFT_2234"/>
<organism evidence="2 3">
    <name type="scientific">Chthoniobacter flavus Ellin428</name>
    <dbReference type="NCBI Taxonomy" id="497964"/>
    <lineage>
        <taxon>Bacteria</taxon>
        <taxon>Pseudomonadati</taxon>
        <taxon>Verrucomicrobiota</taxon>
        <taxon>Spartobacteria</taxon>
        <taxon>Chthoniobacterales</taxon>
        <taxon>Chthoniobacteraceae</taxon>
        <taxon>Chthoniobacter</taxon>
    </lineage>
</organism>
<gene>
    <name evidence="2" type="ORF">CfE428DRAFT_2234</name>
</gene>
<proteinExistence type="predicted"/>
<dbReference type="NCBIfam" id="TIGR01167">
    <property type="entry name" value="LPXTG_anchor"/>
    <property type="match status" value="1"/>
</dbReference>
<feature type="transmembrane region" description="Helical" evidence="1">
    <location>
        <begin position="15"/>
        <end position="37"/>
    </location>
</feature>
<sequence>MGATPKTGEAINGAIFLMLGFIFAILGGIGAFIYNLAKRARSPLPPHAEFSPLTTVQEDIK</sequence>
<comment type="caution">
    <text evidence="2">The sequence shown here is derived from an EMBL/GenBank/DDBJ whole genome shotgun (WGS) entry which is preliminary data.</text>
</comment>
<dbReference type="EMBL" id="ABVL01000005">
    <property type="protein sequence ID" value="EDY20310.1"/>
    <property type="molecule type" value="Genomic_DNA"/>
</dbReference>
<keyword evidence="1" id="KW-0812">Transmembrane</keyword>
<accession>B4CZZ6</accession>
<keyword evidence="1" id="KW-1133">Transmembrane helix</keyword>
<keyword evidence="1" id="KW-0472">Membrane</keyword>
<evidence type="ECO:0000313" key="3">
    <source>
        <dbReference type="Proteomes" id="UP000005824"/>
    </source>
</evidence>
<keyword evidence="3" id="KW-1185">Reference proteome</keyword>
<dbReference type="Proteomes" id="UP000005824">
    <property type="component" value="Unassembled WGS sequence"/>
</dbReference>